<dbReference type="EMBL" id="JARQAI010000018">
    <property type="protein sequence ID" value="MDT2737653.1"/>
    <property type="molecule type" value="Genomic_DNA"/>
</dbReference>
<organism evidence="1 2">
    <name type="scientific">Enterococcus pseudoavium</name>
    <dbReference type="NCBI Taxonomy" id="44007"/>
    <lineage>
        <taxon>Bacteria</taxon>
        <taxon>Bacillati</taxon>
        <taxon>Bacillota</taxon>
        <taxon>Bacilli</taxon>
        <taxon>Lactobacillales</taxon>
        <taxon>Enterococcaceae</taxon>
        <taxon>Enterococcus</taxon>
    </lineage>
</organism>
<dbReference type="AlphaFoldDB" id="A0AAE4I385"/>
<name>A0AAE4I385_9ENTE</name>
<gene>
    <name evidence="1" type="ORF">P7H00_11080</name>
</gene>
<comment type="caution">
    <text evidence="1">The sequence shown here is derived from an EMBL/GenBank/DDBJ whole genome shotgun (WGS) entry which is preliminary data.</text>
</comment>
<evidence type="ECO:0000313" key="1">
    <source>
        <dbReference type="EMBL" id="MDT2737653.1"/>
    </source>
</evidence>
<protein>
    <submittedName>
        <fullName evidence="1">PhBC6A51 family helix-turn-helix protein</fullName>
    </submittedName>
</protein>
<evidence type="ECO:0000313" key="2">
    <source>
        <dbReference type="Proteomes" id="UP001180842"/>
    </source>
</evidence>
<sequence length="130" mass="14416">MTEKDKYKPTAAEKRLLEVLINPDYLGKNVTELCNLAGISRNKYYDAMKKKDFQSLVADTTQELIKGKIGDVLNATYKYSLTAKGHQDRKVLLTMAGLYVDKKETEISGGLDIANTSTEIGKYLSGSDSL</sequence>
<dbReference type="RefSeq" id="WP_311797281.1">
    <property type="nucleotide sequence ID" value="NZ_JARQAI010000018.1"/>
</dbReference>
<proteinExistence type="predicted"/>
<reference evidence="1" key="1">
    <citation type="submission" date="2023-03" db="EMBL/GenBank/DDBJ databases">
        <authorList>
            <person name="Shen W."/>
            <person name="Cai J."/>
        </authorList>
    </citation>
    <scope>NUCLEOTIDE SEQUENCE</scope>
    <source>
        <strain evidence="1">P69-2</strain>
    </source>
</reference>
<dbReference type="Proteomes" id="UP001180842">
    <property type="component" value="Unassembled WGS sequence"/>
</dbReference>
<accession>A0AAE4I385</accession>